<accession>A0A0A8Y695</accession>
<name>A0A0A8Y695_ARUDO</name>
<evidence type="ECO:0000313" key="2">
    <source>
        <dbReference type="EMBL" id="JAD20518.1"/>
    </source>
</evidence>
<sequence length="36" mass="4217">MVRQNLAKRCQSNYLILLLHLMLQCLVIVHLFGSFT</sequence>
<reference evidence="2" key="2">
    <citation type="journal article" date="2015" name="Data Brief">
        <title>Shoot transcriptome of the giant reed, Arundo donax.</title>
        <authorList>
            <person name="Barrero R.A."/>
            <person name="Guerrero F.D."/>
            <person name="Moolhuijzen P."/>
            <person name="Goolsby J.A."/>
            <person name="Tidwell J."/>
            <person name="Bellgard S.E."/>
            <person name="Bellgard M.I."/>
        </authorList>
    </citation>
    <scope>NUCLEOTIDE SEQUENCE</scope>
    <source>
        <tissue evidence="2">Shoot tissue taken approximately 20 cm above the soil surface</tissue>
    </source>
</reference>
<protein>
    <submittedName>
        <fullName evidence="2">Uncharacterized protein</fullName>
    </submittedName>
</protein>
<feature type="transmembrane region" description="Helical" evidence="1">
    <location>
        <begin position="12"/>
        <end position="33"/>
    </location>
</feature>
<dbReference type="AlphaFoldDB" id="A0A0A8Y695"/>
<keyword evidence="1" id="KW-0472">Membrane</keyword>
<keyword evidence="1" id="KW-0812">Transmembrane</keyword>
<reference evidence="2" key="1">
    <citation type="submission" date="2014-09" db="EMBL/GenBank/DDBJ databases">
        <authorList>
            <person name="Magalhaes I.L.F."/>
            <person name="Oliveira U."/>
            <person name="Santos F.R."/>
            <person name="Vidigal T.H.D.A."/>
            <person name="Brescovit A.D."/>
            <person name="Santos A.J."/>
        </authorList>
    </citation>
    <scope>NUCLEOTIDE SEQUENCE</scope>
    <source>
        <tissue evidence="2">Shoot tissue taken approximately 20 cm above the soil surface</tissue>
    </source>
</reference>
<keyword evidence="1" id="KW-1133">Transmembrane helix</keyword>
<proteinExistence type="predicted"/>
<evidence type="ECO:0000256" key="1">
    <source>
        <dbReference type="SAM" id="Phobius"/>
    </source>
</evidence>
<organism evidence="2">
    <name type="scientific">Arundo donax</name>
    <name type="common">Giant reed</name>
    <name type="synonym">Donax arundinaceus</name>
    <dbReference type="NCBI Taxonomy" id="35708"/>
    <lineage>
        <taxon>Eukaryota</taxon>
        <taxon>Viridiplantae</taxon>
        <taxon>Streptophyta</taxon>
        <taxon>Embryophyta</taxon>
        <taxon>Tracheophyta</taxon>
        <taxon>Spermatophyta</taxon>
        <taxon>Magnoliopsida</taxon>
        <taxon>Liliopsida</taxon>
        <taxon>Poales</taxon>
        <taxon>Poaceae</taxon>
        <taxon>PACMAD clade</taxon>
        <taxon>Arundinoideae</taxon>
        <taxon>Arundineae</taxon>
        <taxon>Arundo</taxon>
    </lineage>
</organism>
<dbReference type="EMBL" id="GBRH01277377">
    <property type="protein sequence ID" value="JAD20518.1"/>
    <property type="molecule type" value="Transcribed_RNA"/>
</dbReference>